<evidence type="ECO:0000256" key="1">
    <source>
        <dbReference type="ARBA" id="ARBA00023015"/>
    </source>
</evidence>
<dbReference type="InterPro" id="IPR036390">
    <property type="entry name" value="WH_DNA-bd_sf"/>
</dbReference>
<dbReference type="SUPFAM" id="SSF46785">
    <property type="entry name" value="Winged helix' DNA-binding domain"/>
    <property type="match status" value="1"/>
</dbReference>
<evidence type="ECO:0000313" key="6">
    <source>
        <dbReference type="Proteomes" id="UP000515708"/>
    </source>
</evidence>
<reference evidence="5 6" key="1">
    <citation type="journal article" date="2020" name="Front. Microbiol.">
        <title>Design of Bacterial Strain-Specific qPCR Assays Using NGS Data and Publicly Available Resources and Its Application to Track Biocontrol Strains.</title>
        <authorList>
            <person name="Hernandez I."/>
            <person name="Sant C."/>
            <person name="Martinez R."/>
            <person name="Fernandez C."/>
        </authorList>
    </citation>
    <scope>NUCLEOTIDE SEQUENCE [LARGE SCALE GENOMIC DNA]</scope>
    <source>
        <strain evidence="5 6">B24</strain>
    </source>
</reference>
<dbReference type="GO" id="GO:0003677">
    <property type="term" value="F:DNA binding"/>
    <property type="evidence" value="ECO:0007669"/>
    <property type="project" value="UniProtKB-KW"/>
</dbReference>
<sequence length="237" mass="25041">MAARSYGQYCGVTTAVELIGERWALLIVRDLLVGPRRYTDLKQGLPRIPTNILSTRLKELQEGGVVRRVPLMNCGLVYELTSYGRALEPIMLAIGRWGFQAMGDPQPDDVVTPDSLTMALRTSFQADAASDLDVELHVGDVALRVQVAGASLQVTQIAPAAPPAGGTPPVGDADAVLVAGPGIRLLIAGAVTPAQAIENDIVAVVRGDERQLDAFAAAFHIAPLTTHEPSELQGSTS</sequence>
<dbReference type="InterPro" id="IPR002577">
    <property type="entry name" value="HTH_HxlR"/>
</dbReference>
<evidence type="ECO:0000259" key="4">
    <source>
        <dbReference type="PROSITE" id="PS51118"/>
    </source>
</evidence>
<evidence type="ECO:0000313" key="5">
    <source>
        <dbReference type="EMBL" id="QMU96549.1"/>
    </source>
</evidence>
<organism evidence="5 6">
    <name type="scientific">Microbacterium esteraromaticum</name>
    <dbReference type="NCBI Taxonomy" id="57043"/>
    <lineage>
        <taxon>Bacteria</taxon>
        <taxon>Bacillati</taxon>
        <taxon>Actinomycetota</taxon>
        <taxon>Actinomycetes</taxon>
        <taxon>Micrococcales</taxon>
        <taxon>Microbacteriaceae</taxon>
        <taxon>Microbacterium</taxon>
    </lineage>
</organism>
<dbReference type="Pfam" id="PF01638">
    <property type="entry name" value="HxlR"/>
    <property type="match status" value="1"/>
</dbReference>
<dbReference type="PANTHER" id="PTHR33204">
    <property type="entry name" value="TRANSCRIPTIONAL REGULATOR, MARR FAMILY"/>
    <property type="match status" value="1"/>
</dbReference>
<dbReference type="EMBL" id="CP043732">
    <property type="protein sequence ID" value="QMU96549.1"/>
    <property type="molecule type" value="Genomic_DNA"/>
</dbReference>
<dbReference type="Proteomes" id="UP000515708">
    <property type="component" value="Chromosome"/>
</dbReference>
<accession>A0A7D8AIS3</accession>
<gene>
    <name evidence="5" type="ORF">FVO59_04505</name>
</gene>
<keyword evidence="3" id="KW-0804">Transcription</keyword>
<keyword evidence="1" id="KW-0805">Transcription regulation</keyword>
<evidence type="ECO:0000256" key="3">
    <source>
        <dbReference type="ARBA" id="ARBA00023163"/>
    </source>
</evidence>
<protein>
    <submittedName>
        <fullName evidence="5">Helix-turn-helix transcriptional regulator</fullName>
    </submittedName>
</protein>
<feature type="domain" description="HTH hxlR-type" evidence="4">
    <location>
        <begin position="10"/>
        <end position="106"/>
    </location>
</feature>
<dbReference type="PROSITE" id="PS51118">
    <property type="entry name" value="HTH_HXLR"/>
    <property type="match status" value="1"/>
</dbReference>
<evidence type="ECO:0000256" key="2">
    <source>
        <dbReference type="ARBA" id="ARBA00023125"/>
    </source>
</evidence>
<dbReference type="AlphaFoldDB" id="A0A7D8AIS3"/>
<dbReference type="InterPro" id="IPR036388">
    <property type="entry name" value="WH-like_DNA-bd_sf"/>
</dbReference>
<dbReference type="PANTHER" id="PTHR33204:SF18">
    <property type="entry name" value="TRANSCRIPTIONAL REGULATORY PROTEIN"/>
    <property type="match status" value="1"/>
</dbReference>
<dbReference type="Gene3D" id="1.10.10.10">
    <property type="entry name" value="Winged helix-like DNA-binding domain superfamily/Winged helix DNA-binding domain"/>
    <property type="match status" value="1"/>
</dbReference>
<proteinExistence type="predicted"/>
<dbReference type="RefSeq" id="WP_182255072.1">
    <property type="nucleotide sequence ID" value="NZ_CP043732.1"/>
</dbReference>
<name>A0A7D8AIS3_9MICO</name>
<keyword evidence="2" id="KW-0238">DNA-binding</keyword>